<feature type="compositionally biased region" description="Basic and acidic residues" evidence="1">
    <location>
        <begin position="613"/>
        <end position="623"/>
    </location>
</feature>
<evidence type="ECO:0000256" key="2">
    <source>
        <dbReference type="SAM" id="Phobius"/>
    </source>
</evidence>
<dbReference type="Proteomes" id="UP001324427">
    <property type="component" value="Unassembled WGS sequence"/>
</dbReference>
<protein>
    <recommendedName>
        <fullName evidence="3">Apple domain-containing protein</fullName>
    </recommendedName>
</protein>
<dbReference type="AlphaFoldDB" id="A0AAV9J7M0"/>
<feature type="compositionally biased region" description="Basic and acidic residues" evidence="1">
    <location>
        <begin position="278"/>
        <end position="289"/>
    </location>
</feature>
<accession>A0AAV9J7M0</accession>
<organism evidence="4 5">
    <name type="scientific">Oleoguttula mirabilis</name>
    <dbReference type="NCBI Taxonomy" id="1507867"/>
    <lineage>
        <taxon>Eukaryota</taxon>
        <taxon>Fungi</taxon>
        <taxon>Dikarya</taxon>
        <taxon>Ascomycota</taxon>
        <taxon>Pezizomycotina</taxon>
        <taxon>Dothideomycetes</taxon>
        <taxon>Dothideomycetidae</taxon>
        <taxon>Mycosphaerellales</taxon>
        <taxon>Teratosphaeriaceae</taxon>
        <taxon>Oleoguttula</taxon>
    </lineage>
</organism>
<dbReference type="EMBL" id="JAVFHQ010000061">
    <property type="protein sequence ID" value="KAK4540801.1"/>
    <property type="molecule type" value="Genomic_DNA"/>
</dbReference>
<feature type="region of interest" description="Disordered" evidence="1">
    <location>
        <begin position="366"/>
        <end position="385"/>
    </location>
</feature>
<feature type="compositionally biased region" description="Basic and acidic residues" evidence="1">
    <location>
        <begin position="185"/>
        <end position="195"/>
    </location>
</feature>
<keyword evidence="2" id="KW-0812">Transmembrane</keyword>
<keyword evidence="2" id="KW-1133">Transmembrane helix</keyword>
<feature type="region of interest" description="Disordered" evidence="1">
    <location>
        <begin position="266"/>
        <end position="361"/>
    </location>
</feature>
<comment type="caution">
    <text evidence="4">The sequence shown here is derived from an EMBL/GenBank/DDBJ whole genome shotgun (WGS) entry which is preliminary data.</text>
</comment>
<feature type="compositionally biased region" description="Polar residues" evidence="1">
    <location>
        <begin position="317"/>
        <end position="333"/>
    </location>
</feature>
<gene>
    <name evidence="4" type="ORF">LTR36_008878</name>
</gene>
<evidence type="ECO:0000313" key="4">
    <source>
        <dbReference type="EMBL" id="KAK4540801.1"/>
    </source>
</evidence>
<evidence type="ECO:0000259" key="3">
    <source>
        <dbReference type="Pfam" id="PF00024"/>
    </source>
</evidence>
<keyword evidence="2" id="KW-0472">Membrane</keyword>
<dbReference type="InterPro" id="IPR003609">
    <property type="entry name" value="Pan_app"/>
</dbReference>
<reference evidence="4 5" key="1">
    <citation type="submission" date="2021-11" db="EMBL/GenBank/DDBJ databases">
        <title>Black yeast isolated from Biological Soil Crust.</title>
        <authorList>
            <person name="Kurbessoian T."/>
        </authorList>
    </citation>
    <scope>NUCLEOTIDE SEQUENCE [LARGE SCALE GENOMIC DNA]</scope>
    <source>
        <strain evidence="4 5">CCFEE 5522</strain>
    </source>
</reference>
<dbReference type="Gene3D" id="3.50.4.10">
    <property type="entry name" value="Hepatocyte Growth Factor"/>
    <property type="match status" value="1"/>
</dbReference>
<feature type="region of interest" description="Disordered" evidence="1">
    <location>
        <begin position="584"/>
        <end position="623"/>
    </location>
</feature>
<feature type="transmembrane region" description="Helical" evidence="2">
    <location>
        <begin position="97"/>
        <end position="120"/>
    </location>
</feature>
<proteinExistence type="predicted"/>
<name>A0AAV9J7M0_9PEZI</name>
<dbReference type="Pfam" id="PF00024">
    <property type="entry name" value="PAN_1"/>
    <property type="match status" value="1"/>
</dbReference>
<keyword evidence="5" id="KW-1185">Reference proteome</keyword>
<feature type="domain" description="Apple" evidence="3">
    <location>
        <begin position="5"/>
        <end position="57"/>
    </location>
</feature>
<feature type="compositionally biased region" description="Polar residues" evidence="1">
    <location>
        <begin position="366"/>
        <end position="383"/>
    </location>
</feature>
<evidence type="ECO:0000256" key="1">
    <source>
        <dbReference type="SAM" id="MobiDB-lite"/>
    </source>
</evidence>
<sequence>MDNSYTSDSTIQVGTGGYSECFSACSVSSTCAGFTYDGLDSGSCYLKHQMPSNDYVATSGSNYISCAKVNATAVASSTSTNSSAASSSGAKKSNTGVIAGGVVGGVAFLALLLLLIALIARYRRKKIEERRATITHIIHGPMEAQEMVNTSPARGHTRSGSTAHDAFAPFGGYYRGFSSTQADRQANEDRRKTSETGRLTPDRPPPSLPPGVRAESAGAILPATVYKRPSNPSADAVAMLDSTPVKRPVSQTSGSRSPRFREHIAAMEDTSFQPRLDNAAEQRSPRTPDTDSPTLGRDSVLAGPSLSDDVRRKQHLMSWTSYDSGQAGSSGSPEEQMGATMKGRPAARSPDVSPDLSNTPRDSRFVTEQTATQSEAQWNSIPNDTLLRPSLSDNLSMTSEILQEANDVDSWRSKLSAYTADNSEDMNAVQTSQSMLIESGAFAKEKADQSELPIIVHTTAEGILRNNVSRLGSCNSTPEKIQDAVEKFEAIYIDQDCRADNEQVASDGTKSRKEDLDGAEARQRAGMLRMQELCLPEGARIQSQEAVGGAQQKPSVGRKPLQELNLNSLMFSRSPGSFQVFNEAENTDRSESVAKGRVSQPSGTTKPHRRPSHKTDVLDKENVEPSVSEIRYVHVGKNKEDGTLGASSYQKVRPPGLSQVEWLQTMYGSQL</sequence>
<feature type="region of interest" description="Disordered" evidence="1">
    <location>
        <begin position="179"/>
        <end position="214"/>
    </location>
</feature>
<evidence type="ECO:0000313" key="5">
    <source>
        <dbReference type="Proteomes" id="UP001324427"/>
    </source>
</evidence>